<dbReference type="Gene3D" id="2.102.10.10">
    <property type="entry name" value="Rieske [2Fe-2S] iron-sulphur domain"/>
    <property type="match status" value="1"/>
</dbReference>
<evidence type="ECO:0000256" key="6">
    <source>
        <dbReference type="ARBA" id="ARBA00034078"/>
    </source>
</evidence>
<evidence type="ECO:0000256" key="4">
    <source>
        <dbReference type="ARBA" id="ARBA00023014"/>
    </source>
</evidence>
<dbReference type="InterPro" id="IPR014349">
    <property type="entry name" value="Rieske_Fe-S_prot"/>
</dbReference>
<evidence type="ECO:0000259" key="7">
    <source>
        <dbReference type="PROSITE" id="PS51296"/>
    </source>
</evidence>
<protein>
    <submittedName>
        <fullName evidence="8">Rieske-like 2Fe-2S protein</fullName>
    </submittedName>
</protein>
<gene>
    <name evidence="8" type="ORF">ATI61_10760</name>
</gene>
<keyword evidence="1" id="KW-0001">2Fe-2S</keyword>
<sequence>MHVPPPPETPGMDRRAVLGSLLHGTCALAALCSGCGPEWREATVLPFSDAEACGVTPGRPEEGWVEVRLTEYPALRKRGGSAVVRVPEALLDVVVIHTASGCFSAVWHICTHGDCHVTHVPGQALLECPCHGSRFGEDGRVLLGPATRPLQSFKVARVDDSVWIHRPR</sequence>
<comment type="caution">
    <text evidence="8">The sequence shown here is derived from an EMBL/GenBank/DDBJ whole genome shotgun (WGS) entry which is preliminary data.</text>
</comment>
<dbReference type="EMBL" id="QUMU01000007">
    <property type="protein sequence ID" value="REG29373.1"/>
    <property type="molecule type" value="Genomic_DNA"/>
</dbReference>
<evidence type="ECO:0000256" key="1">
    <source>
        <dbReference type="ARBA" id="ARBA00022714"/>
    </source>
</evidence>
<dbReference type="SUPFAM" id="SSF50022">
    <property type="entry name" value="ISP domain"/>
    <property type="match status" value="1"/>
</dbReference>
<dbReference type="InterPro" id="IPR005805">
    <property type="entry name" value="Rieske_Fe-S_prot_C"/>
</dbReference>
<evidence type="ECO:0000313" key="8">
    <source>
        <dbReference type="EMBL" id="REG29373.1"/>
    </source>
</evidence>
<accession>A0ABX9JXV8</accession>
<keyword evidence="5" id="KW-1015">Disulfide bond</keyword>
<keyword evidence="2" id="KW-0479">Metal-binding</keyword>
<dbReference type="PANTHER" id="PTHR10134">
    <property type="entry name" value="CYTOCHROME B-C1 COMPLEX SUBUNIT RIESKE, MITOCHONDRIAL"/>
    <property type="match status" value="1"/>
</dbReference>
<feature type="domain" description="Rieske" evidence="7">
    <location>
        <begin position="64"/>
        <end position="164"/>
    </location>
</feature>
<dbReference type="Proteomes" id="UP000256345">
    <property type="component" value="Unassembled WGS sequence"/>
</dbReference>
<evidence type="ECO:0000313" key="9">
    <source>
        <dbReference type="Proteomes" id="UP000256345"/>
    </source>
</evidence>
<dbReference type="Pfam" id="PF00355">
    <property type="entry name" value="Rieske"/>
    <property type="match status" value="1"/>
</dbReference>
<name>A0ABX9JXV8_9BACT</name>
<keyword evidence="9" id="KW-1185">Reference proteome</keyword>
<evidence type="ECO:0000256" key="2">
    <source>
        <dbReference type="ARBA" id="ARBA00022723"/>
    </source>
</evidence>
<organism evidence="8 9">
    <name type="scientific">Archangium gephyra</name>
    <dbReference type="NCBI Taxonomy" id="48"/>
    <lineage>
        <taxon>Bacteria</taxon>
        <taxon>Pseudomonadati</taxon>
        <taxon>Myxococcota</taxon>
        <taxon>Myxococcia</taxon>
        <taxon>Myxococcales</taxon>
        <taxon>Cystobacterineae</taxon>
        <taxon>Archangiaceae</taxon>
        <taxon>Archangium</taxon>
    </lineage>
</organism>
<dbReference type="PRINTS" id="PR00162">
    <property type="entry name" value="RIESKE"/>
</dbReference>
<evidence type="ECO:0000256" key="5">
    <source>
        <dbReference type="ARBA" id="ARBA00023157"/>
    </source>
</evidence>
<comment type="cofactor">
    <cofactor evidence="6">
        <name>[2Fe-2S] cluster</name>
        <dbReference type="ChEBI" id="CHEBI:190135"/>
    </cofactor>
</comment>
<keyword evidence="4" id="KW-0411">Iron-sulfur</keyword>
<proteinExistence type="predicted"/>
<dbReference type="InterPro" id="IPR017941">
    <property type="entry name" value="Rieske_2Fe-2S"/>
</dbReference>
<dbReference type="InterPro" id="IPR036922">
    <property type="entry name" value="Rieske_2Fe-2S_sf"/>
</dbReference>
<reference evidence="8 9" key="1">
    <citation type="submission" date="2018-08" db="EMBL/GenBank/DDBJ databases">
        <title>Genomic Encyclopedia of Archaeal and Bacterial Type Strains, Phase II (KMG-II): from individual species to whole genera.</title>
        <authorList>
            <person name="Goeker M."/>
        </authorList>
    </citation>
    <scope>NUCLEOTIDE SEQUENCE [LARGE SCALE GENOMIC DNA]</scope>
    <source>
        <strain evidence="8 9">DSM 2261</strain>
    </source>
</reference>
<evidence type="ECO:0000256" key="3">
    <source>
        <dbReference type="ARBA" id="ARBA00023004"/>
    </source>
</evidence>
<keyword evidence="3" id="KW-0408">Iron</keyword>
<dbReference type="PROSITE" id="PS51296">
    <property type="entry name" value="RIESKE"/>
    <property type="match status" value="1"/>
</dbReference>